<keyword evidence="3" id="KW-1185">Reference proteome</keyword>
<dbReference type="AlphaFoldDB" id="A0AAU9NFI0"/>
<evidence type="ECO:0000313" key="3">
    <source>
        <dbReference type="Proteomes" id="UP001157418"/>
    </source>
</evidence>
<comment type="caution">
    <text evidence="2">The sequence shown here is derived from an EMBL/GenBank/DDBJ whole genome shotgun (WGS) entry which is preliminary data.</text>
</comment>
<evidence type="ECO:0000256" key="1">
    <source>
        <dbReference type="SAM" id="MobiDB-lite"/>
    </source>
</evidence>
<dbReference type="EMBL" id="CAKMRJ010004445">
    <property type="protein sequence ID" value="CAH1436631.1"/>
    <property type="molecule type" value="Genomic_DNA"/>
</dbReference>
<organism evidence="2 3">
    <name type="scientific">Lactuca virosa</name>
    <dbReference type="NCBI Taxonomy" id="75947"/>
    <lineage>
        <taxon>Eukaryota</taxon>
        <taxon>Viridiplantae</taxon>
        <taxon>Streptophyta</taxon>
        <taxon>Embryophyta</taxon>
        <taxon>Tracheophyta</taxon>
        <taxon>Spermatophyta</taxon>
        <taxon>Magnoliopsida</taxon>
        <taxon>eudicotyledons</taxon>
        <taxon>Gunneridae</taxon>
        <taxon>Pentapetalae</taxon>
        <taxon>asterids</taxon>
        <taxon>campanulids</taxon>
        <taxon>Asterales</taxon>
        <taxon>Asteraceae</taxon>
        <taxon>Cichorioideae</taxon>
        <taxon>Cichorieae</taxon>
        <taxon>Lactucinae</taxon>
        <taxon>Lactuca</taxon>
    </lineage>
</organism>
<sequence>MADCVSSSCKKRFNKYEKVRVTGGNHEGEVGLFLLPLFSIMTAEGNIINVKQHFVEGYNNTPMTPIINVEPQLLAANNTTTEVDSAMRMPRARYRSRRRHKYRTSRRYGKYKQHEKPCMNLAPQGSDPSKTSTSKRRRGKNKKSRGSLAV</sequence>
<reference evidence="2 3" key="1">
    <citation type="submission" date="2022-01" db="EMBL/GenBank/DDBJ databases">
        <authorList>
            <person name="Xiong W."/>
            <person name="Schranz E."/>
        </authorList>
    </citation>
    <scope>NUCLEOTIDE SEQUENCE [LARGE SCALE GENOMIC DNA]</scope>
</reference>
<accession>A0AAU9NFI0</accession>
<feature type="compositionally biased region" description="Basic residues" evidence="1">
    <location>
        <begin position="90"/>
        <end position="111"/>
    </location>
</feature>
<evidence type="ECO:0000313" key="2">
    <source>
        <dbReference type="EMBL" id="CAH1436631.1"/>
    </source>
</evidence>
<proteinExistence type="predicted"/>
<feature type="region of interest" description="Disordered" evidence="1">
    <location>
        <begin position="81"/>
        <end position="150"/>
    </location>
</feature>
<protein>
    <submittedName>
        <fullName evidence="2">Uncharacterized protein</fullName>
    </submittedName>
</protein>
<gene>
    <name evidence="2" type="ORF">LVIROSA_LOCUS22996</name>
</gene>
<name>A0AAU9NFI0_9ASTR</name>
<dbReference type="Proteomes" id="UP001157418">
    <property type="component" value="Unassembled WGS sequence"/>
</dbReference>
<feature type="compositionally biased region" description="Basic residues" evidence="1">
    <location>
        <begin position="133"/>
        <end position="150"/>
    </location>
</feature>